<dbReference type="RefSeq" id="XP_026220015.1">
    <property type="nucleotide sequence ID" value="XM_026364230.1"/>
</dbReference>
<feature type="compositionally biased region" description="Acidic residues" evidence="1">
    <location>
        <begin position="295"/>
        <end position="307"/>
    </location>
</feature>
<feature type="compositionally biased region" description="Basic and acidic residues" evidence="1">
    <location>
        <begin position="382"/>
        <end position="396"/>
    </location>
</feature>
<dbReference type="STRING" id="64144.ENSATEP00000013421"/>
<dbReference type="GeneTree" id="ENSGT00940000168651"/>
<evidence type="ECO:0000256" key="1">
    <source>
        <dbReference type="SAM" id="MobiDB-lite"/>
    </source>
</evidence>
<feature type="compositionally biased region" description="Basic residues" evidence="1">
    <location>
        <begin position="744"/>
        <end position="755"/>
    </location>
</feature>
<dbReference type="Ensembl" id="ENSATET00000013639.3">
    <property type="protein sequence ID" value="ENSATEP00000013421.2"/>
    <property type="gene ID" value="ENSATEG00000009373.3"/>
</dbReference>
<name>A0A3Q1JED0_ANATE</name>
<dbReference type="Gene3D" id="2.60.120.10">
    <property type="entry name" value="Jelly Rolls"/>
    <property type="match status" value="1"/>
</dbReference>
<reference evidence="2" key="2">
    <citation type="submission" date="2025-08" db="UniProtKB">
        <authorList>
            <consortium name="Ensembl"/>
        </authorList>
    </citation>
    <scope>IDENTIFICATION</scope>
</reference>
<feature type="compositionally biased region" description="Basic and acidic residues" evidence="1">
    <location>
        <begin position="694"/>
        <end position="707"/>
    </location>
</feature>
<dbReference type="OrthoDB" id="1939643at2759"/>
<dbReference type="InParanoid" id="A0A3Q1JED0"/>
<keyword evidence="3" id="KW-1185">Reference proteome</keyword>
<dbReference type="InterPro" id="IPR014710">
    <property type="entry name" value="RmlC-like_jellyroll"/>
</dbReference>
<protein>
    <recommendedName>
        <fullName evidence="4">Mif2/CENP-C cupin domain-containing protein</fullName>
    </recommendedName>
</protein>
<feature type="compositionally biased region" description="Basic and acidic residues" evidence="1">
    <location>
        <begin position="424"/>
        <end position="482"/>
    </location>
</feature>
<evidence type="ECO:0008006" key="4">
    <source>
        <dbReference type="Google" id="ProtNLM"/>
    </source>
</evidence>
<feature type="compositionally biased region" description="Polar residues" evidence="1">
    <location>
        <begin position="592"/>
        <end position="602"/>
    </location>
</feature>
<feature type="compositionally biased region" description="Basic and acidic residues" evidence="1">
    <location>
        <begin position="613"/>
        <end position="633"/>
    </location>
</feature>
<dbReference type="FunCoup" id="A0A3Q1JED0">
    <property type="interactions" value="220"/>
</dbReference>
<feature type="compositionally biased region" description="Basic and acidic residues" evidence="1">
    <location>
        <begin position="323"/>
        <end position="339"/>
    </location>
</feature>
<proteinExistence type="predicted"/>
<feature type="region of interest" description="Disordered" evidence="1">
    <location>
        <begin position="271"/>
        <end position="651"/>
    </location>
</feature>
<accession>A0A3Q1JED0</accession>
<reference evidence="2" key="1">
    <citation type="submission" date="2021-04" db="EMBL/GenBank/DDBJ databases">
        <authorList>
            <consortium name="Wellcome Sanger Institute Data Sharing"/>
        </authorList>
    </citation>
    <scope>NUCLEOTIDE SEQUENCE [LARGE SCALE GENOMIC DNA]</scope>
</reference>
<evidence type="ECO:0000313" key="3">
    <source>
        <dbReference type="Proteomes" id="UP000265040"/>
    </source>
</evidence>
<feature type="compositionally biased region" description="Polar residues" evidence="1">
    <location>
        <begin position="679"/>
        <end position="690"/>
    </location>
</feature>
<feature type="compositionally biased region" description="Polar residues" evidence="1">
    <location>
        <begin position="721"/>
        <end position="734"/>
    </location>
</feature>
<dbReference type="AlphaFoldDB" id="A0A3Q1JED0"/>
<dbReference type="Proteomes" id="UP000265040">
    <property type="component" value="Chromosome 2"/>
</dbReference>
<feature type="compositionally biased region" description="Basic residues" evidence="1">
    <location>
        <begin position="414"/>
        <end position="423"/>
    </location>
</feature>
<reference evidence="2" key="3">
    <citation type="submission" date="2025-09" db="UniProtKB">
        <authorList>
            <consortium name="Ensembl"/>
        </authorList>
    </citation>
    <scope>IDENTIFICATION</scope>
</reference>
<feature type="compositionally biased region" description="Basic and acidic residues" evidence="1">
    <location>
        <begin position="347"/>
        <end position="363"/>
    </location>
</feature>
<feature type="region of interest" description="Disordered" evidence="1">
    <location>
        <begin position="679"/>
        <end position="788"/>
    </location>
</feature>
<evidence type="ECO:0000313" key="2">
    <source>
        <dbReference type="Ensembl" id="ENSATEP00000013421.2"/>
    </source>
</evidence>
<dbReference type="GeneID" id="113164768"/>
<sequence>METKYHGLRRPKRKLCYITNKESPSKHWAGKLSLGDIDGMFDDLDSSSHDDDIIPPSPLQTSNTKANLREREISPEEHLPRKFTGPGGDVLHSARRSLSPELDIVLGPVKTSSPIEEKKVLEAVEGEDNERALVVPQILNFKELKTDLGNTQNLQCNGHVAEGRDDSDLESPSKVTFSKLTMFSHKEEVATTCKESHPVKEKTPKKSQISVLEVERKTPRQENPEPPALAVRPDCPSPEINLSVERQAQPTAEISTCRRKDIKSFLQKIRDAERTRSASSRGFQSLVKVPTPPPEAEDEFLILEDDAPLIYIQSKNSTRKRERQKETKAEQSSPDKDSSADNCTNDRSVEAAQKDEELEKANPKQESQPVNQKMKKNKGKDKKNEVTVRKDDKDDFLIPEDFPLSDLVEQEKPNKKKQRLKKVQSKEFEEAEEEPKGSDSRETDKETHTQKLETKTQKSSELKSLKSLKDGKGNAKKQHIEPQDLGYLPEQKIIGPGKEKAKILGSVKVKKNKLPSVPTESSSEESEVHGKRKRKQPGQWWLNCTEEAKVADKQPTLKKSKQNSKDPRSAVPSPVKVEKDRVLKRRHRKQPVPSSSENTNTSEVKKTKRKNRIIREETPDKRKTTDEVFKPIEGEQIEDQDEQHHVPVEDQDLPLSPLVLTQRDISSGNQVFQRVYHNVSNDKMSGTPASVSPRRNEQQLREGETDKRRRKPPGSWWLVNGMSNVECSSSQPQQLHHKEPRPCKGGRKPNKRSRSPRLGTPKNGNMAVLSKPLMGSSTPSTPSLKLKPLSAPKTVKRSLAMFTDIFTSATETETVMSKKDTCQNNRRNVTAHPAEEVGVLLQNHDTPPDSKCQSENTLKELRSGPSSMIQLEQYEENENLPLSPSRVQPALSISDMCGPPLKPLILQPKDKANLAEWFRNLWPTLAPNAAEITPNQFDWYFYQDRAIGFLLDVNCGSACIGRIVLGSYMKKPLWVDHNTSTVFNLLTSSVKVVIDGRESCFHAGQCFTVQCGHAYSIQNVTAQPAVLYFTRILSVGSD</sequence>
<organism evidence="2 3">
    <name type="scientific">Anabas testudineus</name>
    <name type="common">Climbing perch</name>
    <name type="synonym">Anthias testudineus</name>
    <dbReference type="NCBI Taxonomy" id="64144"/>
    <lineage>
        <taxon>Eukaryota</taxon>
        <taxon>Metazoa</taxon>
        <taxon>Chordata</taxon>
        <taxon>Craniata</taxon>
        <taxon>Vertebrata</taxon>
        <taxon>Euteleostomi</taxon>
        <taxon>Actinopterygii</taxon>
        <taxon>Neopterygii</taxon>
        <taxon>Teleostei</taxon>
        <taxon>Neoteleostei</taxon>
        <taxon>Acanthomorphata</taxon>
        <taxon>Anabantaria</taxon>
        <taxon>Anabantiformes</taxon>
        <taxon>Anabantoidei</taxon>
        <taxon>Anabantidae</taxon>
        <taxon>Anabas</taxon>
    </lineage>
</organism>